<dbReference type="Proteomes" id="UP000831947">
    <property type="component" value="Chromosome"/>
</dbReference>
<dbReference type="EMBL" id="CP093365">
    <property type="protein sequence ID" value="UQS83428.1"/>
    <property type="molecule type" value="Genomic_DNA"/>
</dbReference>
<evidence type="ECO:0000259" key="1">
    <source>
        <dbReference type="PROSITE" id="PS51186"/>
    </source>
</evidence>
<dbReference type="RefSeq" id="WP_249512654.1">
    <property type="nucleotide sequence ID" value="NZ_CP093365.1"/>
</dbReference>
<dbReference type="Gene3D" id="3.40.630.30">
    <property type="match status" value="1"/>
</dbReference>
<evidence type="ECO:0000313" key="3">
    <source>
        <dbReference type="Proteomes" id="UP000831947"/>
    </source>
</evidence>
<feature type="domain" description="N-acetyltransferase" evidence="1">
    <location>
        <begin position="6"/>
        <end position="162"/>
    </location>
</feature>
<proteinExistence type="predicted"/>
<dbReference type="PANTHER" id="PTHR43259:SF1">
    <property type="entry name" value="N-ACETYLTRANSFERASE DOMAIN-CONTAINING PROTEIN"/>
    <property type="match status" value="1"/>
</dbReference>
<dbReference type="PANTHER" id="PTHR43259">
    <property type="entry name" value="SPT10P"/>
    <property type="match status" value="1"/>
</dbReference>
<dbReference type="CDD" id="cd04301">
    <property type="entry name" value="NAT_SF"/>
    <property type="match status" value="1"/>
</dbReference>
<name>A0ABY4PCE5_9LACO</name>
<accession>A0ABY4PCE5</accession>
<protein>
    <submittedName>
        <fullName evidence="2">GNAT family N-acetyltransferase</fullName>
    </submittedName>
</protein>
<dbReference type="PROSITE" id="PS51186">
    <property type="entry name" value="GNAT"/>
    <property type="match status" value="1"/>
</dbReference>
<organism evidence="2 3">
    <name type="scientific">Bombilactobacillus thymidiniphilus</name>
    <dbReference type="NCBI Taxonomy" id="2923363"/>
    <lineage>
        <taxon>Bacteria</taxon>
        <taxon>Bacillati</taxon>
        <taxon>Bacillota</taxon>
        <taxon>Bacilli</taxon>
        <taxon>Lactobacillales</taxon>
        <taxon>Lactobacillaceae</taxon>
        <taxon>Bombilactobacillus</taxon>
    </lineage>
</organism>
<reference evidence="2 3" key="1">
    <citation type="journal article" date="2022" name="Int. J. Syst. Evol. Microbiol.">
        <title>Apilactobacillus apisilvae sp. nov., Nicolia spurrieriana gen. nov. sp. nov., Bombilactobacillus folatiphilus sp. nov. and Bombilactobacillus thymidiniphilus sp. nov., four new lactic acid bacterial isolates from stingless bees Tetragonula carbonaria and Austroplebeia australis.</title>
        <authorList>
            <person name="Oliphant S.A."/>
            <person name="Watson-Haigh N.S."/>
            <person name="Sumby K.M."/>
            <person name="Gardner J."/>
            <person name="Groom S."/>
            <person name="Jiranek V."/>
        </authorList>
    </citation>
    <scope>NUCLEOTIDE SEQUENCE [LARGE SCALE GENOMIC DNA]</scope>
    <source>
        <strain evidence="2 3">SG4_A1</strain>
    </source>
</reference>
<dbReference type="InterPro" id="IPR016181">
    <property type="entry name" value="Acyl_CoA_acyltransferase"/>
</dbReference>
<gene>
    <name evidence="2" type="ORF">MOO47_06550</name>
</gene>
<dbReference type="Pfam" id="PF00583">
    <property type="entry name" value="Acetyltransf_1"/>
    <property type="match status" value="1"/>
</dbReference>
<dbReference type="InterPro" id="IPR052829">
    <property type="entry name" value="N-acetyltransferase_domain"/>
</dbReference>
<evidence type="ECO:0000313" key="2">
    <source>
        <dbReference type="EMBL" id="UQS83428.1"/>
    </source>
</evidence>
<dbReference type="InterPro" id="IPR000182">
    <property type="entry name" value="GNAT_dom"/>
</dbReference>
<sequence length="162" mass="18592">MKDSQLKLLPMTEVEFSAFWQSQIKEYAKQKVANKLWSEKESLQRATDEFTLLLPQGLETYNNFLYTIKLVAGSLCGYLWLTEVVDGDNPARPYLFINDFTILPAYQGQGLSEVALKLAMIQVKKLGYQQVGLHVFGKNTQAMHIYQKAGFKMTDITMIRRI</sequence>
<keyword evidence="3" id="KW-1185">Reference proteome</keyword>
<dbReference type="SUPFAM" id="SSF55729">
    <property type="entry name" value="Acyl-CoA N-acyltransferases (Nat)"/>
    <property type="match status" value="1"/>
</dbReference>